<name>A0ABN3NC96_9ACTN</name>
<protein>
    <submittedName>
        <fullName evidence="1">Uncharacterized protein</fullName>
    </submittedName>
</protein>
<organism evidence="1 2">
    <name type="scientific">Streptomyces gobitricini</name>
    <dbReference type="NCBI Taxonomy" id="68211"/>
    <lineage>
        <taxon>Bacteria</taxon>
        <taxon>Bacillati</taxon>
        <taxon>Actinomycetota</taxon>
        <taxon>Actinomycetes</taxon>
        <taxon>Kitasatosporales</taxon>
        <taxon>Streptomycetaceae</taxon>
        <taxon>Streptomyces</taxon>
    </lineage>
</organism>
<reference evidence="1 2" key="1">
    <citation type="journal article" date="2019" name="Int. J. Syst. Evol. Microbiol.">
        <title>The Global Catalogue of Microorganisms (GCM) 10K type strain sequencing project: providing services to taxonomists for standard genome sequencing and annotation.</title>
        <authorList>
            <consortium name="The Broad Institute Genomics Platform"/>
            <consortium name="The Broad Institute Genome Sequencing Center for Infectious Disease"/>
            <person name="Wu L."/>
            <person name="Ma J."/>
        </authorList>
    </citation>
    <scope>NUCLEOTIDE SEQUENCE [LARGE SCALE GENOMIC DNA]</scope>
    <source>
        <strain evidence="1 2">JCM 5062</strain>
    </source>
</reference>
<sequence length="395" mass="44241">MAANSAGRTGVRSAAREDGGNRVTYERLLARVVSGLLMEPRHRPSVGSRLRRKGGPPVIEVVGLDRTQQNDLLWSLRHTYAERLPVNVPEVPVEKGVADSFWYLSTRMSGLNGPAGRRAPAFPRFHLGLLAHTWAADHADLGLDRLQYAHRALVRDLGKRRQEEPLRRDELLRELELPLTATGPVGGLLATLSTLVRFLTGRPRPDRVALRWWGRALSVQKGGAFSTREAIAIRLFHFFRPRPPRPDDPDDVREEAARAEAARVANRDEYLVAAFLADIDAHYGLLRRLNRNQPPLMLLHVHNPEGRAVLDTHLAAYRTLRRVVGRRTATHPVVLVVSDDDAGARLTAAPLDELEDLLNTWALRLEGDVRERRLLRVTVREAAPTARSDTSREGQ</sequence>
<comment type="caution">
    <text evidence="1">The sequence shown here is derived from an EMBL/GenBank/DDBJ whole genome shotgun (WGS) entry which is preliminary data.</text>
</comment>
<accession>A0ABN3NC96</accession>
<dbReference type="EMBL" id="BAAASR010000050">
    <property type="protein sequence ID" value="GAA2518765.1"/>
    <property type="molecule type" value="Genomic_DNA"/>
</dbReference>
<evidence type="ECO:0000313" key="1">
    <source>
        <dbReference type="EMBL" id="GAA2518765.1"/>
    </source>
</evidence>
<keyword evidence="2" id="KW-1185">Reference proteome</keyword>
<proteinExistence type="predicted"/>
<dbReference type="Proteomes" id="UP001499942">
    <property type="component" value="Unassembled WGS sequence"/>
</dbReference>
<gene>
    <name evidence="1" type="ORF">GCM10010393_59630</name>
</gene>
<evidence type="ECO:0000313" key="2">
    <source>
        <dbReference type="Proteomes" id="UP001499942"/>
    </source>
</evidence>